<dbReference type="OrthoDB" id="9799024at2"/>
<dbReference type="Pfam" id="PF04909">
    <property type="entry name" value="Amidohydro_2"/>
    <property type="match status" value="1"/>
</dbReference>
<feature type="domain" description="Amidohydrolase-related" evidence="2">
    <location>
        <begin position="70"/>
        <end position="276"/>
    </location>
</feature>
<keyword evidence="4" id="KW-1185">Reference proteome</keyword>
<gene>
    <name evidence="3" type="ORF">HMPREF0179_02150</name>
</gene>
<evidence type="ECO:0000313" key="4">
    <source>
        <dbReference type="Proteomes" id="UP000006034"/>
    </source>
</evidence>
<dbReference type="EMBL" id="ADCP02000001">
    <property type="protein sequence ID" value="EFV44039.1"/>
    <property type="molecule type" value="Genomic_DNA"/>
</dbReference>
<dbReference type="InterPro" id="IPR006680">
    <property type="entry name" value="Amidohydro-rel"/>
</dbReference>
<dbReference type="SUPFAM" id="SSF51556">
    <property type="entry name" value="Metallo-dependent hydrolases"/>
    <property type="match status" value="1"/>
</dbReference>
<dbReference type="GO" id="GO:0016787">
    <property type="term" value="F:hydrolase activity"/>
    <property type="evidence" value="ECO:0007669"/>
    <property type="project" value="InterPro"/>
</dbReference>
<dbReference type="PANTHER" id="PTHR21240">
    <property type="entry name" value="2-AMINO-3-CARBOXYLMUCONATE-6-SEMIALDEHYDE DECARBOXYLASE"/>
    <property type="match status" value="1"/>
</dbReference>
<reference evidence="3 4" key="2">
    <citation type="submission" date="2013-04" db="EMBL/GenBank/DDBJ databases">
        <title>The Genome Sequence of Bilophila wadsworthia 3_1_6.</title>
        <authorList>
            <consortium name="The Broad Institute Genomics Platform"/>
            <person name="Earl A."/>
            <person name="Ward D."/>
            <person name="Feldgarden M."/>
            <person name="Gevers D."/>
            <person name="Sibley C."/>
            <person name="Strauss J."/>
            <person name="Allen-Vercoe E."/>
            <person name="Walker B."/>
            <person name="Young S."/>
            <person name="Zeng Q."/>
            <person name="Gargeya S."/>
            <person name="Fitzgerald M."/>
            <person name="Haas B."/>
            <person name="Abouelleil A."/>
            <person name="Allen A.W."/>
            <person name="Alvarado L."/>
            <person name="Arachchi H.M."/>
            <person name="Berlin A.M."/>
            <person name="Chapman S.B."/>
            <person name="Gainer-Dewar J."/>
            <person name="Goldberg J."/>
            <person name="Griggs A."/>
            <person name="Gujja S."/>
            <person name="Hansen M."/>
            <person name="Howarth C."/>
            <person name="Imamovic A."/>
            <person name="Ireland A."/>
            <person name="Larimer J."/>
            <person name="McCowan C."/>
            <person name="Murphy C."/>
            <person name="Pearson M."/>
            <person name="Poon T.W."/>
            <person name="Priest M."/>
            <person name="Roberts A."/>
            <person name="Saif S."/>
            <person name="Shea T."/>
            <person name="Sisk P."/>
            <person name="Sykes S."/>
            <person name="Wortman J."/>
            <person name="Nusbaum C."/>
            <person name="Birren B."/>
        </authorList>
    </citation>
    <scope>NUCLEOTIDE SEQUENCE [LARGE SCALE GENOMIC DNA]</scope>
    <source>
        <strain evidence="3 4">3_1_6</strain>
    </source>
</reference>
<dbReference type="PANTHER" id="PTHR21240:SF19">
    <property type="entry name" value="CATALYTIC_ HYDROLASE"/>
    <property type="match status" value="1"/>
</dbReference>
<dbReference type="AlphaFoldDB" id="E5Y7I5"/>
<evidence type="ECO:0000259" key="2">
    <source>
        <dbReference type="Pfam" id="PF04909"/>
    </source>
</evidence>
<comment type="caution">
    <text evidence="3">The sequence shown here is derived from an EMBL/GenBank/DDBJ whole genome shotgun (WGS) entry which is preliminary data.</text>
</comment>
<dbReference type="HOGENOM" id="CLU_044590_4_3_7"/>
<sequence length="277" mass="31081">MKAIDFRFRPNTPDAVDGLIHSPFFGDMCAFFNYPDRAWSASLDKIVEIMDEHEITGVITGRDVETTYGCPCSNMGVVEMMRAYPHKFYGMAGLDPHKGMQAIDELSRMVNEFGMKGASIDPYLAKLPADHRKFYPIYAKCCELKVPVVISTGPGTRVPGAIMGDASPARVDEVARDFPDLTIVMSHGGYPYVQEACMVCHRNANVYMEWSEYETWPFADGYVKAGNELIPDKLIFASAHPFYDSWERAKLYETLGFRPDVLENVLYNNAARILGIA</sequence>
<dbReference type="GeneID" id="78085288"/>
<dbReference type="eggNOG" id="COG2159">
    <property type="taxonomic scope" value="Bacteria"/>
</dbReference>
<accession>E5Y7I5</accession>
<name>E5Y7I5_BILW3</name>
<reference evidence="3 4" key="1">
    <citation type="submission" date="2010-10" db="EMBL/GenBank/DDBJ databases">
        <authorList>
            <consortium name="The Broad Institute Genome Sequencing Platform"/>
            <person name="Ward D."/>
            <person name="Earl A."/>
            <person name="Feldgarden M."/>
            <person name="Young S.K."/>
            <person name="Gargeya S."/>
            <person name="Zeng Q."/>
            <person name="Alvarado L."/>
            <person name="Berlin A."/>
            <person name="Bochicchio J."/>
            <person name="Chapman S.B."/>
            <person name="Chen Z."/>
            <person name="Freedman E."/>
            <person name="Gellesch M."/>
            <person name="Goldberg J."/>
            <person name="Griggs A."/>
            <person name="Gujja S."/>
            <person name="Heilman E."/>
            <person name="Heiman D."/>
            <person name="Howarth C."/>
            <person name="Mehta T."/>
            <person name="Neiman D."/>
            <person name="Pearson M."/>
            <person name="Roberts A."/>
            <person name="Saif S."/>
            <person name="Shea T."/>
            <person name="Shenoy N."/>
            <person name="Sisk P."/>
            <person name="Stolte C."/>
            <person name="Sykes S."/>
            <person name="White J."/>
            <person name="Yandava C."/>
            <person name="Allen-Vercoe E."/>
            <person name="Sibley C."/>
            <person name="Ambrose C.E."/>
            <person name="Strauss J."/>
            <person name="Daigneault M."/>
            <person name="Haas B."/>
            <person name="Nusbaum C."/>
            <person name="Birren B."/>
        </authorList>
    </citation>
    <scope>NUCLEOTIDE SEQUENCE [LARGE SCALE GENOMIC DNA]</scope>
    <source>
        <strain evidence="3 4">3_1_6</strain>
    </source>
</reference>
<proteinExistence type="predicted"/>
<dbReference type="Gene3D" id="3.20.20.140">
    <property type="entry name" value="Metal-dependent hydrolases"/>
    <property type="match status" value="1"/>
</dbReference>
<dbReference type="InterPro" id="IPR032465">
    <property type="entry name" value="ACMSD"/>
</dbReference>
<evidence type="ECO:0000313" key="3">
    <source>
        <dbReference type="EMBL" id="EFV44039.1"/>
    </source>
</evidence>
<evidence type="ECO:0000256" key="1">
    <source>
        <dbReference type="ARBA" id="ARBA00023239"/>
    </source>
</evidence>
<dbReference type="RefSeq" id="WP_005027954.1">
    <property type="nucleotide sequence ID" value="NZ_KE150238.1"/>
</dbReference>
<organism evidence="3 4">
    <name type="scientific">Bilophila wadsworthia (strain 3_1_6)</name>
    <dbReference type="NCBI Taxonomy" id="563192"/>
    <lineage>
        <taxon>Bacteria</taxon>
        <taxon>Pseudomonadati</taxon>
        <taxon>Thermodesulfobacteriota</taxon>
        <taxon>Desulfovibrionia</taxon>
        <taxon>Desulfovibrionales</taxon>
        <taxon>Desulfovibrionaceae</taxon>
        <taxon>Bilophila</taxon>
    </lineage>
</organism>
<keyword evidence="1" id="KW-0456">Lyase</keyword>
<dbReference type="InterPro" id="IPR032466">
    <property type="entry name" value="Metal_Hydrolase"/>
</dbReference>
<dbReference type="Proteomes" id="UP000006034">
    <property type="component" value="Unassembled WGS sequence"/>
</dbReference>
<protein>
    <recommendedName>
        <fullName evidence="2">Amidohydrolase-related domain-containing protein</fullName>
    </recommendedName>
</protein>
<dbReference type="GO" id="GO:0016831">
    <property type="term" value="F:carboxy-lyase activity"/>
    <property type="evidence" value="ECO:0007669"/>
    <property type="project" value="InterPro"/>
</dbReference>
<dbReference type="STRING" id="563192.HMPREF0179_02150"/>